<feature type="compositionally biased region" description="Basic and acidic residues" evidence="6">
    <location>
        <begin position="294"/>
        <end position="312"/>
    </location>
</feature>
<feature type="region of interest" description="Disordered" evidence="6">
    <location>
        <begin position="197"/>
        <end position="425"/>
    </location>
</feature>
<feature type="compositionally biased region" description="Basic and acidic residues" evidence="6">
    <location>
        <begin position="370"/>
        <end position="380"/>
    </location>
</feature>
<dbReference type="Proteomes" id="UP001642484">
    <property type="component" value="Unassembled WGS sequence"/>
</dbReference>
<comment type="caution">
    <text evidence="8">The sequence shown here is derived from an EMBL/GenBank/DDBJ whole genome shotgun (WGS) entry which is preliminary data.</text>
</comment>
<evidence type="ECO:0000313" key="8">
    <source>
        <dbReference type="EMBL" id="CAK9083076.1"/>
    </source>
</evidence>
<dbReference type="PANTHER" id="PTHR44313">
    <property type="entry name" value="DNAJ HOMOLOG SUBFAMILY C MEMBER 17"/>
    <property type="match status" value="1"/>
</dbReference>
<keyword evidence="9" id="KW-1185">Reference proteome</keyword>
<keyword evidence="3" id="KW-0963">Cytoplasm</keyword>
<keyword evidence="5" id="KW-0539">Nucleus</keyword>
<organism evidence="8 9">
    <name type="scientific">Durusdinium trenchii</name>
    <dbReference type="NCBI Taxonomy" id="1381693"/>
    <lineage>
        <taxon>Eukaryota</taxon>
        <taxon>Sar</taxon>
        <taxon>Alveolata</taxon>
        <taxon>Dinophyceae</taxon>
        <taxon>Suessiales</taxon>
        <taxon>Symbiodiniaceae</taxon>
        <taxon>Durusdinium</taxon>
    </lineage>
</organism>
<evidence type="ECO:0000256" key="6">
    <source>
        <dbReference type="SAM" id="MobiDB-lite"/>
    </source>
</evidence>
<dbReference type="PRINTS" id="PR00625">
    <property type="entry name" value="JDOMAIN"/>
</dbReference>
<dbReference type="SUPFAM" id="SSF46565">
    <property type="entry name" value="Chaperone J-domain"/>
    <property type="match status" value="1"/>
</dbReference>
<evidence type="ECO:0000256" key="3">
    <source>
        <dbReference type="ARBA" id="ARBA00022490"/>
    </source>
</evidence>
<evidence type="ECO:0000259" key="7">
    <source>
        <dbReference type="PROSITE" id="PS50076"/>
    </source>
</evidence>
<evidence type="ECO:0000256" key="1">
    <source>
        <dbReference type="ARBA" id="ARBA00004123"/>
    </source>
</evidence>
<dbReference type="InterPro" id="IPR052094">
    <property type="entry name" value="Pre-mRNA-splicing_ERAD"/>
</dbReference>
<dbReference type="CDD" id="cd06257">
    <property type="entry name" value="DnaJ"/>
    <property type="match status" value="1"/>
</dbReference>
<evidence type="ECO:0000256" key="5">
    <source>
        <dbReference type="ARBA" id="ARBA00023242"/>
    </source>
</evidence>
<gene>
    <name evidence="8" type="ORF">CCMP2556_LOCUS40536</name>
</gene>
<dbReference type="Gene3D" id="1.10.287.110">
    <property type="entry name" value="DnaJ domain"/>
    <property type="match status" value="1"/>
</dbReference>
<feature type="compositionally biased region" description="Polar residues" evidence="6">
    <location>
        <begin position="208"/>
        <end position="217"/>
    </location>
</feature>
<dbReference type="Pfam" id="PF00226">
    <property type="entry name" value="DnaJ"/>
    <property type="match status" value="1"/>
</dbReference>
<feature type="compositionally biased region" description="Basic residues" evidence="6">
    <location>
        <begin position="516"/>
        <end position="546"/>
    </location>
</feature>
<accession>A0ABP0Q5V7</accession>
<feature type="compositionally biased region" description="Polar residues" evidence="6">
    <location>
        <begin position="271"/>
        <end position="285"/>
    </location>
</feature>
<name>A0ABP0Q5V7_9DINO</name>
<dbReference type="PROSITE" id="PS50076">
    <property type="entry name" value="DNAJ_2"/>
    <property type="match status" value="1"/>
</dbReference>
<dbReference type="PROSITE" id="PS00636">
    <property type="entry name" value="DNAJ_1"/>
    <property type="match status" value="1"/>
</dbReference>
<feature type="region of interest" description="Disordered" evidence="6">
    <location>
        <begin position="104"/>
        <end position="160"/>
    </location>
</feature>
<protein>
    <recommendedName>
        <fullName evidence="7">J domain-containing protein</fullName>
    </recommendedName>
</protein>
<dbReference type="EMBL" id="CAXAMN010024006">
    <property type="protein sequence ID" value="CAK9083076.1"/>
    <property type="molecule type" value="Genomic_DNA"/>
</dbReference>
<feature type="compositionally biased region" description="Basic and acidic residues" evidence="6">
    <location>
        <begin position="406"/>
        <end position="425"/>
    </location>
</feature>
<dbReference type="InterPro" id="IPR018253">
    <property type="entry name" value="DnaJ_domain_CS"/>
</dbReference>
<keyword evidence="4" id="KW-0143">Chaperone</keyword>
<evidence type="ECO:0000256" key="2">
    <source>
        <dbReference type="ARBA" id="ARBA00004496"/>
    </source>
</evidence>
<dbReference type="SMART" id="SM00271">
    <property type="entry name" value="DnaJ"/>
    <property type="match status" value="1"/>
</dbReference>
<dbReference type="InterPro" id="IPR036869">
    <property type="entry name" value="J_dom_sf"/>
</dbReference>
<comment type="subcellular location">
    <subcellularLocation>
        <location evidence="2">Cytoplasm</location>
    </subcellularLocation>
    <subcellularLocation>
        <location evidence="1">Nucleus</location>
    </subcellularLocation>
</comment>
<feature type="region of interest" description="Disordered" evidence="6">
    <location>
        <begin position="1"/>
        <end position="49"/>
    </location>
</feature>
<reference evidence="8 9" key="1">
    <citation type="submission" date="2024-02" db="EMBL/GenBank/DDBJ databases">
        <authorList>
            <person name="Chen Y."/>
            <person name="Shah S."/>
            <person name="Dougan E. K."/>
            <person name="Thang M."/>
            <person name="Chan C."/>
        </authorList>
    </citation>
    <scope>NUCLEOTIDE SEQUENCE [LARGE SCALE GENOMIC DNA]</scope>
</reference>
<proteinExistence type="predicted"/>
<feature type="region of interest" description="Disordered" evidence="6">
    <location>
        <begin position="502"/>
        <end position="603"/>
    </location>
</feature>
<evidence type="ECO:0000313" key="9">
    <source>
        <dbReference type="Proteomes" id="UP001642484"/>
    </source>
</evidence>
<feature type="domain" description="J" evidence="7">
    <location>
        <begin position="430"/>
        <end position="491"/>
    </location>
</feature>
<evidence type="ECO:0000256" key="4">
    <source>
        <dbReference type="ARBA" id="ARBA00023186"/>
    </source>
</evidence>
<dbReference type="PANTHER" id="PTHR44313:SF1">
    <property type="entry name" value="DNAJ HOMOLOG SUBFAMILY C MEMBER 17"/>
    <property type="match status" value="1"/>
</dbReference>
<feature type="compositionally biased region" description="Basic and acidic residues" evidence="6">
    <location>
        <begin position="114"/>
        <end position="156"/>
    </location>
</feature>
<dbReference type="InterPro" id="IPR001623">
    <property type="entry name" value="DnaJ_domain"/>
</dbReference>
<sequence length="603" mass="65605">MFLRFAASGPAVDLPPPSKKTTLLGRTDLPEPSPASKTKMKSLQEPTKKGLADFEKNMASHESSLKKGLSELDKATVEFQELAGAEAEMKRRLNAKLERKAKALEAAAKRGCRKAKENAEHDENNKSSDSEEANQREGEEGEACHEDANDDAKSNEAEDIDDINDLANFLVDMSPKDLTSNGGFYIYVNEGQGIAEPTNATKAGEKTQPANQDTDANAAQEGTIGGNDVNDQVKPPIVETPEVPPATQELINATEASEKTQPPGTDADAAQESNTGGSGGNNQVQPPIPEPETPEAHESHEELRKTNADAAKKNNIGAHGNNDQETQPPIHQPTQEETEKSTLNEEKHFASSSDGAKGGKDQETQPPNERTQETQGDKENINSNAAKEGSDNNDQKTQPQPPTTSETHDKKETADVRVDDQDDQAWREQDYYSMLNIPQTATVQDVKKAYKKVSLVAHPDKGGSNQRFQRLQLAFETLADDAKRSLYDASLQAAQSTSQELDDFFAGLGNPTRNPKTPKAKAKTKAKAKAKAKAKCKASPKKKSGTKKGTAEPQTPEDERVKYYQTNQVEVDEFFDKHAGANKRNKNTVKDSGAAKRARKPRS</sequence>
<feature type="compositionally biased region" description="Basic and acidic residues" evidence="6">
    <location>
        <begin position="337"/>
        <end position="349"/>
    </location>
</feature>
<feature type="compositionally biased region" description="Polar residues" evidence="6">
    <location>
        <begin position="249"/>
        <end position="263"/>
    </location>
</feature>
<feature type="compositionally biased region" description="Polar residues" evidence="6">
    <location>
        <begin position="321"/>
        <end position="335"/>
    </location>
</feature>